<evidence type="ECO:0000313" key="3">
    <source>
        <dbReference type="EMBL" id="HHR96291.1"/>
    </source>
</evidence>
<name>A0A7C5UVC7_9CREN</name>
<evidence type="ECO:0000256" key="1">
    <source>
        <dbReference type="ARBA" id="ARBA00006962"/>
    </source>
</evidence>
<dbReference type="Pfam" id="PF04101">
    <property type="entry name" value="Glyco_tran_28_C"/>
    <property type="match status" value="1"/>
</dbReference>
<reference evidence="3" key="1">
    <citation type="journal article" date="2020" name="mSystems">
        <title>Genome- and Community-Level Interaction Insights into Carbon Utilization and Element Cycling Functions of Hydrothermarchaeota in Hydrothermal Sediment.</title>
        <authorList>
            <person name="Zhou Z."/>
            <person name="Liu Y."/>
            <person name="Xu W."/>
            <person name="Pan J."/>
            <person name="Luo Z.H."/>
            <person name="Li M."/>
        </authorList>
    </citation>
    <scope>NUCLEOTIDE SEQUENCE [LARGE SCALE GENOMIC DNA]</scope>
    <source>
        <strain evidence="3">SpSt-1</strain>
    </source>
</reference>
<dbReference type="InterPro" id="IPR013969">
    <property type="entry name" value="Oligosacch_biosynth_Alg14"/>
</dbReference>
<dbReference type="InterPro" id="IPR007235">
    <property type="entry name" value="Glyco_trans_28_C"/>
</dbReference>
<dbReference type="Pfam" id="PF08660">
    <property type="entry name" value="Alg14"/>
    <property type="match status" value="1"/>
</dbReference>
<dbReference type="Gene3D" id="3.40.50.2000">
    <property type="entry name" value="Glycogen Phosphorylase B"/>
    <property type="match status" value="2"/>
</dbReference>
<proteinExistence type="inferred from homology"/>
<evidence type="ECO:0000259" key="2">
    <source>
        <dbReference type="Pfam" id="PF04101"/>
    </source>
</evidence>
<protein>
    <submittedName>
        <fullName evidence="3">Polysaccharide biosynthesis protein</fullName>
    </submittedName>
</protein>
<feature type="domain" description="Glycosyl transferase family 28 C-terminal" evidence="2">
    <location>
        <begin position="170"/>
        <end position="302"/>
    </location>
</feature>
<dbReference type="EMBL" id="DRUB01000106">
    <property type="protein sequence ID" value="HHR96291.1"/>
    <property type="molecule type" value="Genomic_DNA"/>
</dbReference>
<dbReference type="AlphaFoldDB" id="A0A7C5UVC7"/>
<dbReference type="SUPFAM" id="SSF53756">
    <property type="entry name" value="UDP-Glycosyltransferase/glycogen phosphorylase"/>
    <property type="match status" value="1"/>
</dbReference>
<comment type="similarity">
    <text evidence="1">Belongs to the glycosyltransferase 28 family.</text>
</comment>
<organism evidence="3">
    <name type="scientific">Ignisphaera aggregans</name>
    <dbReference type="NCBI Taxonomy" id="334771"/>
    <lineage>
        <taxon>Archaea</taxon>
        <taxon>Thermoproteota</taxon>
        <taxon>Thermoprotei</taxon>
        <taxon>Desulfurococcales</taxon>
        <taxon>Desulfurococcaceae</taxon>
        <taxon>Ignisphaera</taxon>
    </lineage>
</organism>
<dbReference type="GO" id="GO:0016758">
    <property type="term" value="F:hexosyltransferase activity"/>
    <property type="evidence" value="ECO:0007669"/>
    <property type="project" value="InterPro"/>
</dbReference>
<dbReference type="PANTHER" id="PTHR21015">
    <property type="entry name" value="UDP-N-ACETYLGLUCOSAMINE--N-ACETYLMURAMYL-(PENTAPEPTIDE) PYROPHOSPHORYL-UNDECAPRENOL N-ACETYLGLUCOSAMINE TRANSFERASE 1"/>
    <property type="match status" value="1"/>
</dbReference>
<sequence>MRILITASGGGHTGYAVSLAQRLYGKAELLFIVPEGDVWSKAKVKRYGEVIEIPKPRGPFDSIAKLLSRLPKAFIKSLRNISREFNVFISSGSNHSIPPALTAWLKDIPIYNIESCVRFTKPSLTVSILKPFSYKIVLQWNEQKKIHSNGVVYGPLYELPEYEIINKGYILVTGGTYGHKLMYNIISQLELSNIVLQSGNVDPEPYKEKHPNWTVFKFDPDFGKWIAGASVVVSHFGKTVIDAALTYRKPVVIVPNPELKLTVGWEDAKILASKVNAVIVEEITPRAILQAIEEAKHKNPPIYPDGAKILADEILLHSPY</sequence>
<dbReference type="GO" id="GO:0006488">
    <property type="term" value="P:dolichol-linked oligosaccharide biosynthetic process"/>
    <property type="evidence" value="ECO:0007669"/>
    <property type="project" value="InterPro"/>
</dbReference>
<accession>A0A7C5UVC7</accession>
<comment type="caution">
    <text evidence="3">The sequence shown here is derived from an EMBL/GenBank/DDBJ whole genome shotgun (WGS) entry which is preliminary data.</text>
</comment>
<gene>
    <name evidence="3" type="ORF">ENL47_05655</name>
</gene>
<dbReference type="PANTHER" id="PTHR21015:SF22">
    <property type="entry name" value="GLYCOSYLTRANSFERASE"/>
    <property type="match status" value="1"/>
</dbReference>